<comment type="caution">
    <text evidence="1">The sequence shown here is derived from an EMBL/GenBank/DDBJ whole genome shotgun (WGS) entry which is preliminary data.</text>
</comment>
<sequence length="59" mass="6915">MPEGPPPKGDTMLHDVQARELMSQRMREAERERLVHAVRLQRRAERVTQRARRALNALV</sequence>
<evidence type="ECO:0008006" key="3">
    <source>
        <dbReference type="Google" id="ProtNLM"/>
    </source>
</evidence>
<gene>
    <name evidence="1" type="ORF">GCM10010448_63920</name>
</gene>
<dbReference type="EMBL" id="BAAAUF010000074">
    <property type="protein sequence ID" value="GAA3072302.1"/>
    <property type="molecule type" value="Genomic_DNA"/>
</dbReference>
<organism evidence="1 2">
    <name type="scientific">Streptomyces glomeratus</name>
    <dbReference type="NCBI Taxonomy" id="284452"/>
    <lineage>
        <taxon>Bacteria</taxon>
        <taxon>Bacillati</taxon>
        <taxon>Actinomycetota</taxon>
        <taxon>Actinomycetes</taxon>
        <taxon>Kitasatosporales</taxon>
        <taxon>Streptomycetaceae</taxon>
        <taxon>Streptomyces</taxon>
    </lineage>
</organism>
<dbReference type="Proteomes" id="UP001501532">
    <property type="component" value="Unassembled WGS sequence"/>
</dbReference>
<reference evidence="2" key="1">
    <citation type="journal article" date="2019" name="Int. J. Syst. Evol. Microbiol.">
        <title>The Global Catalogue of Microorganisms (GCM) 10K type strain sequencing project: providing services to taxonomists for standard genome sequencing and annotation.</title>
        <authorList>
            <consortium name="The Broad Institute Genomics Platform"/>
            <consortium name="The Broad Institute Genome Sequencing Center for Infectious Disease"/>
            <person name="Wu L."/>
            <person name="Ma J."/>
        </authorList>
    </citation>
    <scope>NUCLEOTIDE SEQUENCE [LARGE SCALE GENOMIC DNA]</scope>
    <source>
        <strain evidence="2">JCM 9091</strain>
    </source>
</reference>
<keyword evidence="2" id="KW-1185">Reference proteome</keyword>
<evidence type="ECO:0000313" key="1">
    <source>
        <dbReference type="EMBL" id="GAA3072302.1"/>
    </source>
</evidence>
<protein>
    <recommendedName>
        <fullName evidence="3">Small hydrophilic protein</fullName>
    </recommendedName>
</protein>
<evidence type="ECO:0000313" key="2">
    <source>
        <dbReference type="Proteomes" id="UP001501532"/>
    </source>
</evidence>
<accession>A0ABP6M2C5</accession>
<name>A0ABP6M2C5_9ACTN</name>
<proteinExistence type="predicted"/>